<keyword evidence="2" id="KW-1185">Reference proteome</keyword>
<dbReference type="EMBL" id="WQLV01000001">
    <property type="protein sequence ID" value="MVO14207.1"/>
    <property type="molecule type" value="Genomic_DNA"/>
</dbReference>
<reference evidence="1 2" key="1">
    <citation type="submission" date="2019-12" db="EMBL/GenBank/DDBJ databases">
        <authorList>
            <person name="Zhang Y.-J."/>
        </authorList>
    </citation>
    <scope>NUCLEOTIDE SEQUENCE [LARGE SCALE GENOMIC DNA]</scope>
    <source>
        <strain evidence="1 2">CY05</strain>
    </source>
</reference>
<accession>A0A6L6WDU8</accession>
<dbReference type="InterPro" id="IPR054197">
    <property type="entry name" value="DUF6902"/>
</dbReference>
<dbReference type="Proteomes" id="UP000478892">
    <property type="component" value="Unassembled WGS sequence"/>
</dbReference>
<dbReference type="AlphaFoldDB" id="A0A6L6WDU8"/>
<gene>
    <name evidence="1" type="ORF">GO984_00115</name>
</gene>
<protein>
    <submittedName>
        <fullName evidence="1">Uncharacterized protein</fullName>
    </submittedName>
</protein>
<name>A0A6L6WDU8_9RHOB</name>
<dbReference type="Pfam" id="PF21843">
    <property type="entry name" value="DUF6902"/>
    <property type="match status" value="1"/>
</dbReference>
<evidence type="ECO:0000313" key="1">
    <source>
        <dbReference type="EMBL" id="MVO14207.1"/>
    </source>
</evidence>
<comment type="caution">
    <text evidence="1">The sequence shown here is derived from an EMBL/GenBank/DDBJ whole genome shotgun (WGS) entry which is preliminary data.</text>
</comment>
<sequence>MSNIIPLRAPLSQPPAAPQYGALIGNFAQYRRQQDDVFWLKENAELLNILECTGAKLCGDQFEPLVSFYSNIENRICFFQQYYRFILSICLDLEDLGFGGDKGEEIAHWVARQGLAEAELSDLQRAEARRLLLRRGVAGVANSMALTDRLYRFINRPETFALPNKKAAYELTHIVFYLSEYGRRDPGLGKQAILSLEYAGLLAFLDQNSDLLAEVCISLLYAGKHPPAAWLDWLRWQTAGFVITSATPGAGQDAYHDYFVCNWAMATVKGAPFIPQMAPGPMQIRKSAARIGPLRQMSQMLFDLGRDRSPSWPVMRQHLEPGLSKESYEILRTAESSSVHFEGFFASFARSSLVFG</sequence>
<evidence type="ECO:0000313" key="2">
    <source>
        <dbReference type="Proteomes" id="UP000478892"/>
    </source>
</evidence>
<organism evidence="1 2">
    <name type="scientific">Parasedimentitalea huanghaiensis</name>
    <dbReference type="NCBI Taxonomy" id="2682100"/>
    <lineage>
        <taxon>Bacteria</taxon>
        <taxon>Pseudomonadati</taxon>
        <taxon>Pseudomonadota</taxon>
        <taxon>Alphaproteobacteria</taxon>
        <taxon>Rhodobacterales</taxon>
        <taxon>Paracoccaceae</taxon>
        <taxon>Parasedimentitalea</taxon>
    </lineage>
</organism>
<dbReference type="RefSeq" id="WP_157020586.1">
    <property type="nucleotide sequence ID" value="NZ_WQLV01000001.1"/>
</dbReference>
<proteinExistence type="predicted"/>